<protein>
    <recommendedName>
        <fullName evidence="1">RNase H type-1 domain-containing protein</fullName>
    </recommendedName>
</protein>
<dbReference type="PANTHER" id="PTHR34023:SF4">
    <property type="entry name" value="RNASE H TYPE-1 DOMAIN-CONTAINING PROTEIN"/>
    <property type="match status" value="1"/>
</dbReference>
<dbReference type="Gene3D" id="3.30.420.10">
    <property type="entry name" value="Ribonuclease H-like superfamily/Ribonuclease H"/>
    <property type="match status" value="1"/>
</dbReference>
<dbReference type="InterPro" id="IPR044730">
    <property type="entry name" value="RNase_H-like_dom_plant"/>
</dbReference>
<accession>A0AAV0I0Q1</accession>
<dbReference type="GO" id="GO:0004523">
    <property type="term" value="F:RNA-DNA hybrid ribonuclease activity"/>
    <property type="evidence" value="ECO:0007669"/>
    <property type="project" value="InterPro"/>
</dbReference>
<evidence type="ECO:0000313" key="2">
    <source>
        <dbReference type="EMBL" id="CAI0390754.1"/>
    </source>
</evidence>
<name>A0AAV0I0Q1_9ROSI</name>
<dbReference type="InterPro" id="IPR012337">
    <property type="entry name" value="RNaseH-like_sf"/>
</dbReference>
<dbReference type="SUPFAM" id="SSF53098">
    <property type="entry name" value="Ribonuclease H-like"/>
    <property type="match status" value="1"/>
</dbReference>
<proteinExistence type="predicted"/>
<sequence>MGHRRVRVELDSSCAVQLLRSKDRPDHHHAALIDRFQDLLARNWEESVSHIYREGNQCVDALAKRGHSLPFGFHRIEVSDPGLCNLLLYQQKKDRFYVVPSEKIHVSIYTLRKFSLMVIELP</sequence>
<dbReference type="CDD" id="cd06222">
    <property type="entry name" value="RNase_H_like"/>
    <property type="match status" value="1"/>
</dbReference>
<dbReference type="InterPro" id="IPR002156">
    <property type="entry name" value="RNaseH_domain"/>
</dbReference>
<evidence type="ECO:0000313" key="3">
    <source>
        <dbReference type="Proteomes" id="UP001154282"/>
    </source>
</evidence>
<dbReference type="Proteomes" id="UP001154282">
    <property type="component" value="Unassembled WGS sequence"/>
</dbReference>
<dbReference type="EMBL" id="CAMGYJ010000003">
    <property type="protein sequence ID" value="CAI0390754.1"/>
    <property type="molecule type" value="Genomic_DNA"/>
</dbReference>
<evidence type="ECO:0000259" key="1">
    <source>
        <dbReference type="Pfam" id="PF13456"/>
    </source>
</evidence>
<dbReference type="GO" id="GO:0003676">
    <property type="term" value="F:nucleic acid binding"/>
    <property type="evidence" value="ECO:0007669"/>
    <property type="project" value="InterPro"/>
</dbReference>
<organism evidence="2 3">
    <name type="scientific">Linum tenue</name>
    <dbReference type="NCBI Taxonomy" id="586396"/>
    <lineage>
        <taxon>Eukaryota</taxon>
        <taxon>Viridiplantae</taxon>
        <taxon>Streptophyta</taxon>
        <taxon>Embryophyta</taxon>
        <taxon>Tracheophyta</taxon>
        <taxon>Spermatophyta</taxon>
        <taxon>Magnoliopsida</taxon>
        <taxon>eudicotyledons</taxon>
        <taxon>Gunneridae</taxon>
        <taxon>Pentapetalae</taxon>
        <taxon>rosids</taxon>
        <taxon>fabids</taxon>
        <taxon>Malpighiales</taxon>
        <taxon>Linaceae</taxon>
        <taxon>Linum</taxon>
    </lineage>
</organism>
<dbReference type="Pfam" id="PF13456">
    <property type="entry name" value="RVT_3"/>
    <property type="match status" value="1"/>
</dbReference>
<keyword evidence="3" id="KW-1185">Reference proteome</keyword>
<feature type="domain" description="RNase H type-1" evidence="1">
    <location>
        <begin position="2"/>
        <end position="65"/>
    </location>
</feature>
<dbReference type="AlphaFoldDB" id="A0AAV0I0Q1"/>
<dbReference type="InterPro" id="IPR036397">
    <property type="entry name" value="RNaseH_sf"/>
</dbReference>
<dbReference type="PANTHER" id="PTHR34023">
    <property type="entry name" value="RNASE H DOMAIN-CONTAINING PROTEIN"/>
    <property type="match status" value="1"/>
</dbReference>
<comment type="caution">
    <text evidence="2">The sequence shown here is derived from an EMBL/GenBank/DDBJ whole genome shotgun (WGS) entry which is preliminary data.</text>
</comment>
<reference evidence="2" key="1">
    <citation type="submission" date="2022-08" db="EMBL/GenBank/DDBJ databases">
        <authorList>
            <person name="Gutierrez-Valencia J."/>
        </authorList>
    </citation>
    <scope>NUCLEOTIDE SEQUENCE</scope>
</reference>
<gene>
    <name evidence="2" type="ORF">LITE_LOCUS6861</name>
</gene>